<proteinExistence type="predicted"/>
<dbReference type="AlphaFoldDB" id="A0A1R3L2V0"/>
<organism evidence="1 2">
    <name type="scientific">Corchorus olitorius</name>
    <dbReference type="NCBI Taxonomy" id="93759"/>
    <lineage>
        <taxon>Eukaryota</taxon>
        <taxon>Viridiplantae</taxon>
        <taxon>Streptophyta</taxon>
        <taxon>Embryophyta</taxon>
        <taxon>Tracheophyta</taxon>
        <taxon>Spermatophyta</taxon>
        <taxon>Magnoliopsida</taxon>
        <taxon>eudicotyledons</taxon>
        <taxon>Gunneridae</taxon>
        <taxon>Pentapetalae</taxon>
        <taxon>rosids</taxon>
        <taxon>malvids</taxon>
        <taxon>Malvales</taxon>
        <taxon>Malvaceae</taxon>
        <taxon>Grewioideae</taxon>
        <taxon>Apeibeae</taxon>
        <taxon>Corchorus</taxon>
    </lineage>
</organism>
<dbReference type="EMBL" id="AWUE01003617">
    <property type="protein sequence ID" value="OMP13661.1"/>
    <property type="molecule type" value="Genomic_DNA"/>
</dbReference>
<evidence type="ECO:0000313" key="2">
    <source>
        <dbReference type="Proteomes" id="UP000187203"/>
    </source>
</evidence>
<keyword evidence="2" id="KW-1185">Reference proteome</keyword>
<name>A0A1R3L2V0_9ROSI</name>
<gene>
    <name evidence="1" type="ORF">COLO4_01197</name>
</gene>
<evidence type="ECO:0000313" key="1">
    <source>
        <dbReference type="EMBL" id="OMP13661.1"/>
    </source>
</evidence>
<feature type="non-terminal residue" evidence="1">
    <location>
        <position position="1"/>
    </location>
</feature>
<reference evidence="2" key="1">
    <citation type="submission" date="2013-09" db="EMBL/GenBank/DDBJ databases">
        <title>Corchorus olitorius genome sequencing.</title>
        <authorList>
            <person name="Alam M."/>
            <person name="Haque M.S."/>
            <person name="Islam M.S."/>
            <person name="Emdad E.M."/>
            <person name="Islam M.M."/>
            <person name="Ahmed B."/>
            <person name="Halim A."/>
            <person name="Hossen Q.M.M."/>
            <person name="Hossain M.Z."/>
            <person name="Ahmed R."/>
            <person name="Khan M.M."/>
            <person name="Islam R."/>
            <person name="Rashid M.M."/>
            <person name="Khan S.A."/>
            <person name="Rahman M.S."/>
            <person name="Alam M."/>
            <person name="Yahiya A.S."/>
            <person name="Khan M.S."/>
            <person name="Azam M.S."/>
            <person name="Haque T."/>
            <person name="Lashkar M.Z.H."/>
            <person name="Akhand A.I."/>
            <person name="Morshed G."/>
            <person name="Roy S."/>
            <person name="Uddin K.S."/>
            <person name="Rabeya T."/>
            <person name="Hossain A.S."/>
            <person name="Chowdhury A."/>
            <person name="Snigdha A.R."/>
            <person name="Mortoza M.S."/>
            <person name="Matin S.A."/>
            <person name="Hoque S.M.E."/>
            <person name="Islam M.K."/>
            <person name="Roy D.K."/>
            <person name="Haider R."/>
            <person name="Moosa M.M."/>
            <person name="Elias S.M."/>
            <person name="Hasan A.M."/>
            <person name="Jahan S."/>
            <person name="Shafiuddin M."/>
            <person name="Mahmood N."/>
            <person name="Shommy N.S."/>
        </authorList>
    </citation>
    <scope>NUCLEOTIDE SEQUENCE [LARGE SCALE GENOMIC DNA]</scope>
    <source>
        <strain evidence="2">cv. O-4</strain>
    </source>
</reference>
<protein>
    <submittedName>
        <fullName evidence="1">Uncharacterized protein</fullName>
    </submittedName>
</protein>
<dbReference type="Proteomes" id="UP000187203">
    <property type="component" value="Unassembled WGS sequence"/>
</dbReference>
<comment type="caution">
    <text evidence="1">The sequence shown here is derived from an EMBL/GenBank/DDBJ whole genome shotgun (WGS) entry which is preliminary data.</text>
</comment>
<sequence length="353" mass="38541">TNGLHLFACGRGIEPLQTAVAIAYAEVVCGQDVGALHRVDQQHFDRPPADPAQCHQPLDERFVGHGQRLRARGHDAVQRGLGDAANGRQFGRREAARAQRCLVRVEHLLRRGKRSSRIEREETAEDGVAGLRVQLLIGDGADQRFIRLARRLGGVAAGPDGGDMARPVFVQRRQKNFGLPVGALGQVCGDGHARDCRSAGLAEREVDALAAQRCVRMVFERCDAVITQAIRPAPDDNITVKQGNALRLVGTAMAAKQEDGRHAERHGDDRRAVILLVFVLMQRHARARHIAVDEARVRRKAGKACFCGGVARQPHECVGQRRPRVSRERVERGIAVAAAVRGPAQRAAVGQRD</sequence>
<accession>A0A1R3L2V0</accession>